<name>A0AAX1UQ97_CERSP</name>
<sequence length="177" mass="18948">MSDEKKPGPGRTTADIELRFGRLLSALGSALSDMTGRLESGQSREIRRDHTIDVGMGPIRTETRIRVRYASDFGNAEPEPGPVPEETAEKPPAPARPILADIATVGRTWQLQADLPGISEEHVALGFDAGDLLISAEGSGRRYEGRFPFPPGVGLADIRISLKSGILDLTAPLPEAP</sequence>
<evidence type="ECO:0000313" key="2">
    <source>
        <dbReference type="EMBL" id="RHZ97629.1"/>
    </source>
</evidence>
<dbReference type="EMBL" id="QWGP01000003">
    <property type="protein sequence ID" value="RHZ97629.1"/>
    <property type="molecule type" value="Genomic_DNA"/>
</dbReference>
<dbReference type="SUPFAM" id="SSF49764">
    <property type="entry name" value="HSP20-like chaperones"/>
    <property type="match status" value="1"/>
</dbReference>
<dbReference type="Gene3D" id="2.60.40.790">
    <property type="match status" value="1"/>
</dbReference>
<organism evidence="2 3">
    <name type="scientific">Cereibacter sphaeroides</name>
    <name type="common">Rhodobacter sphaeroides</name>
    <dbReference type="NCBI Taxonomy" id="1063"/>
    <lineage>
        <taxon>Bacteria</taxon>
        <taxon>Pseudomonadati</taxon>
        <taxon>Pseudomonadota</taxon>
        <taxon>Alphaproteobacteria</taxon>
        <taxon>Rhodobacterales</taxon>
        <taxon>Paracoccaceae</taxon>
        <taxon>Cereibacter</taxon>
    </lineage>
</organism>
<accession>A0AAX1UQ97</accession>
<dbReference type="RefSeq" id="WP_118999434.1">
    <property type="nucleotide sequence ID" value="NZ_QWGP01000003.1"/>
</dbReference>
<dbReference type="AlphaFoldDB" id="A0AAX1UQ97"/>
<reference evidence="2 3" key="1">
    <citation type="submission" date="2018-08" db="EMBL/GenBank/DDBJ databases">
        <title>Draft genome sequence of Rhodobacter sphaeroides FY.</title>
        <authorList>
            <person name="Rayyan A."/>
            <person name="Meyer T.E."/>
            <person name="Kyndt J.A."/>
        </authorList>
    </citation>
    <scope>NUCLEOTIDE SEQUENCE [LARGE SCALE GENOMIC DNA]</scope>
    <source>
        <strain evidence="2 3">FY</strain>
    </source>
</reference>
<dbReference type="CDD" id="cd06464">
    <property type="entry name" value="ACD_sHsps-like"/>
    <property type="match status" value="1"/>
</dbReference>
<comment type="caution">
    <text evidence="2">The sequence shown here is derived from an EMBL/GenBank/DDBJ whole genome shotgun (WGS) entry which is preliminary data.</text>
</comment>
<protein>
    <submittedName>
        <fullName evidence="2">Hsp20/alpha crystallin family protein</fullName>
    </submittedName>
</protein>
<dbReference type="Proteomes" id="UP000266305">
    <property type="component" value="Unassembled WGS sequence"/>
</dbReference>
<evidence type="ECO:0000313" key="3">
    <source>
        <dbReference type="Proteomes" id="UP000266305"/>
    </source>
</evidence>
<feature type="region of interest" description="Disordered" evidence="1">
    <location>
        <begin position="73"/>
        <end position="95"/>
    </location>
</feature>
<proteinExistence type="predicted"/>
<evidence type="ECO:0000256" key="1">
    <source>
        <dbReference type="SAM" id="MobiDB-lite"/>
    </source>
</evidence>
<gene>
    <name evidence="2" type="ORF">D1114_04740</name>
</gene>
<dbReference type="InterPro" id="IPR008978">
    <property type="entry name" value="HSP20-like_chaperone"/>
</dbReference>